<evidence type="ECO:0000313" key="2">
    <source>
        <dbReference type="EMBL" id="MPM98934.1"/>
    </source>
</evidence>
<name>A0A645EA80_9ZZZZ</name>
<dbReference type="EMBL" id="VSSQ01045056">
    <property type="protein sequence ID" value="MPM98934.1"/>
    <property type="molecule type" value="Genomic_DNA"/>
</dbReference>
<sequence length="92" mass="10501">MEDVDRVADDGIRGTLLGLLNHHPYRLLASEIDHLGLPHVGTPLLLAPHAEDLTQYRLDPVTRDLAYRDHQHGTKTSDPRCPSRRRPNHHVY</sequence>
<gene>
    <name evidence="2" type="ORF">SDC9_146124</name>
</gene>
<organism evidence="2">
    <name type="scientific">bioreactor metagenome</name>
    <dbReference type="NCBI Taxonomy" id="1076179"/>
    <lineage>
        <taxon>unclassified sequences</taxon>
        <taxon>metagenomes</taxon>
        <taxon>ecological metagenomes</taxon>
    </lineage>
</organism>
<proteinExistence type="predicted"/>
<protein>
    <submittedName>
        <fullName evidence="2">Uncharacterized protein</fullName>
    </submittedName>
</protein>
<feature type="compositionally biased region" description="Basic and acidic residues" evidence="1">
    <location>
        <begin position="64"/>
        <end position="78"/>
    </location>
</feature>
<feature type="compositionally biased region" description="Basic residues" evidence="1">
    <location>
        <begin position="82"/>
        <end position="92"/>
    </location>
</feature>
<feature type="region of interest" description="Disordered" evidence="1">
    <location>
        <begin position="64"/>
        <end position="92"/>
    </location>
</feature>
<comment type="caution">
    <text evidence="2">The sequence shown here is derived from an EMBL/GenBank/DDBJ whole genome shotgun (WGS) entry which is preliminary data.</text>
</comment>
<evidence type="ECO:0000256" key="1">
    <source>
        <dbReference type="SAM" id="MobiDB-lite"/>
    </source>
</evidence>
<dbReference type="AlphaFoldDB" id="A0A645EA80"/>
<reference evidence="2" key="1">
    <citation type="submission" date="2019-08" db="EMBL/GenBank/DDBJ databases">
        <authorList>
            <person name="Kucharzyk K."/>
            <person name="Murdoch R.W."/>
            <person name="Higgins S."/>
            <person name="Loffler F."/>
        </authorList>
    </citation>
    <scope>NUCLEOTIDE SEQUENCE</scope>
</reference>
<accession>A0A645EA80</accession>